<dbReference type="InterPro" id="IPR025184">
    <property type="entry name" value="AadA_C"/>
</dbReference>
<reference evidence="7 8" key="1">
    <citation type="submission" date="2022-03" db="EMBL/GenBank/DDBJ databases">
        <title>Ignatzschineria rhizosphaerae HR5S32.</title>
        <authorList>
            <person name="Sun J.Q."/>
            <person name="Feng J.Y."/>
        </authorList>
    </citation>
    <scope>NUCLEOTIDE SEQUENCE [LARGE SCALE GENOMIC DNA]</scope>
    <source>
        <strain evidence="7 8">HR5S32</strain>
    </source>
</reference>
<keyword evidence="8" id="KW-1185">Reference proteome</keyword>
<evidence type="ECO:0000256" key="4">
    <source>
        <dbReference type="ARBA" id="ARBA00048566"/>
    </source>
</evidence>
<dbReference type="Pfam" id="PF18765">
    <property type="entry name" value="Polbeta"/>
    <property type="match status" value="1"/>
</dbReference>
<dbReference type="SUPFAM" id="SSF81301">
    <property type="entry name" value="Nucleotidyltransferase"/>
    <property type="match status" value="1"/>
</dbReference>
<sequence length="260" mass="29440">MLNDLINSPKVQHLLARLQVLLGNNIQASYIHGSAVTSGLAPNSDIDLFVIVKNTLDDQTRKSLITAFLSLSGEMGNLEGKRALEIIIFTLDAVFEQTSPVTCDFIYGEWLREEFLKGEISQPFQDFEMTLLLAQIAEEAQLLQGIDYMKDTPKIPLKNIIKAIKKLAPTLIEQRLVDTRNVLLTLARMVRTCEIHDFISKKEAADYVIPRLSSRASAIMMLAKEEYLTGERILWEKWQQDILLTTNELYSIIESVDLTP</sequence>
<accession>A0ABY3X2Q3</accession>
<proteinExistence type="predicted"/>
<dbReference type="EMBL" id="CP093379">
    <property type="protein sequence ID" value="UNM97164.1"/>
    <property type="molecule type" value="Genomic_DNA"/>
</dbReference>
<gene>
    <name evidence="7" type="ORF">MMG00_04760</name>
</gene>
<dbReference type="InterPro" id="IPR041633">
    <property type="entry name" value="Polbeta"/>
</dbReference>
<dbReference type="InterPro" id="IPR043519">
    <property type="entry name" value="NT_sf"/>
</dbReference>
<keyword evidence="1" id="KW-0808">Transferase</keyword>
<feature type="domain" description="Adenylyltransferase AadA C-terminal" evidence="5">
    <location>
        <begin position="154"/>
        <end position="242"/>
    </location>
</feature>
<dbReference type="Proteomes" id="UP000829542">
    <property type="component" value="Chromosome"/>
</dbReference>
<dbReference type="Gene3D" id="3.30.460.10">
    <property type="entry name" value="Beta Polymerase, domain 2"/>
    <property type="match status" value="1"/>
</dbReference>
<evidence type="ECO:0000313" key="8">
    <source>
        <dbReference type="Proteomes" id="UP000829542"/>
    </source>
</evidence>
<evidence type="ECO:0000256" key="2">
    <source>
        <dbReference type="ARBA" id="ARBA00035126"/>
    </source>
</evidence>
<dbReference type="Pfam" id="PF13427">
    <property type="entry name" value="AadA_C"/>
    <property type="match status" value="1"/>
</dbReference>
<evidence type="ECO:0000259" key="5">
    <source>
        <dbReference type="Pfam" id="PF13427"/>
    </source>
</evidence>
<name>A0ABY3X2Q3_9GAMM</name>
<evidence type="ECO:0000259" key="6">
    <source>
        <dbReference type="Pfam" id="PF18765"/>
    </source>
</evidence>
<dbReference type="RefSeq" id="WP_242152138.1">
    <property type="nucleotide sequence ID" value="NZ_CP093379.1"/>
</dbReference>
<feature type="domain" description="Polymerase beta nucleotidyltransferase" evidence="6">
    <location>
        <begin position="24"/>
        <end position="65"/>
    </location>
</feature>
<protein>
    <recommendedName>
        <fullName evidence="3">Aminoglycoside (3'') (9) adenylyltransferase</fullName>
        <ecNumber evidence="2">2.7.7.47</ecNumber>
    </recommendedName>
</protein>
<evidence type="ECO:0000256" key="1">
    <source>
        <dbReference type="ARBA" id="ARBA00022679"/>
    </source>
</evidence>
<evidence type="ECO:0000256" key="3">
    <source>
        <dbReference type="ARBA" id="ARBA00035252"/>
    </source>
</evidence>
<comment type="catalytic activity">
    <reaction evidence="4">
        <text>streptomycin + ATP = 3''-O-adenylylstreptomycin + diphosphate</text>
        <dbReference type="Rhea" id="RHEA:20245"/>
        <dbReference type="ChEBI" id="CHEBI:30616"/>
        <dbReference type="ChEBI" id="CHEBI:33019"/>
        <dbReference type="ChEBI" id="CHEBI:58007"/>
        <dbReference type="ChEBI" id="CHEBI:58605"/>
        <dbReference type="EC" id="2.7.7.47"/>
    </reaction>
</comment>
<evidence type="ECO:0000313" key="7">
    <source>
        <dbReference type="EMBL" id="UNM97164.1"/>
    </source>
</evidence>
<organism evidence="7 8">
    <name type="scientific">Ignatzschineria rhizosphaerae</name>
    <dbReference type="NCBI Taxonomy" id="2923279"/>
    <lineage>
        <taxon>Bacteria</taxon>
        <taxon>Pseudomonadati</taxon>
        <taxon>Pseudomonadota</taxon>
        <taxon>Gammaproteobacteria</taxon>
        <taxon>Cardiobacteriales</taxon>
        <taxon>Ignatzschineriaceae</taxon>
        <taxon>Ignatzschineria</taxon>
    </lineage>
</organism>
<dbReference type="EC" id="2.7.7.47" evidence="2"/>